<evidence type="ECO:0000313" key="4">
    <source>
        <dbReference type="Proteomes" id="UP001589798"/>
    </source>
</evidence>
<name>A0ABV6CZL3_9SPHN</name>
<gene>
    <name evidence="3" type="ORF">ACFFJC_16405</name>
</gene>
<feature type="domain" description="Peptidase C14 caspase" evidence="2">
    <location>
        <begin position="639"/>
        <end position="890"/>
    </location>
</feature>
<dbReference type="RefSeq" id="WP_379488582.1">
    <property type="nucleotide sequence ID" value="NZ_JBHLWK010000020.1"/>
</dbReference>
<organism evidence="3 4">
    <name type="scientific">Novosphingobium soli</name>
    <dbReference type="NCBI Taxonomy" id="574956"/>
    <lineage>
        <taxon>Bacteria</taxon>
        <taxon>Pseudomonadati</taxon>
        <taxon>Pseudomonadota</taxon>
        <taxon>Alphaproteobacteria</taxon>
        <taxon>Sphingomonadales</taxon>
        <taxon>Sphingomonadaceae</taxon>
        <taxon>Novosphingobium</taxon>
    </lineage>
</organism>
<dbReference type="CDD" id="cd06583">
    <property type="entry name" value="PGRP"/>
    <property type="match status" value="1"/>
</dbReference>
<dbReference type="Gene3D" id="3.40.80.10">
    <property type="entry name" value="Peptidoglycan recognition protein-like"/>
    <property type="match status" value="1"/>
</dbReference>
<dbReference type="InterPro" id="IPR036505">
    <property type="entry name" value="Amidase/PGRP_sf"/>
</dbReference>
<sequence>MRSFQSVDAAAFVRLIRDFPWTRRIVEVHLHHTWRPRQADYRGLPTIEAMWRHHTQVNGWSDIAQHASIAPDGTIWIGRNFNWSPASASGFNGNSKAGPFMIEMIGDFDKGRETISAAQKDAALTVIKAVQQHFGLEAKALRFHNEMSTKSCPGTSQDKGQWIQAIAAFALPDAPAETRRDAFTAQGGGSYAMIDKMDPRAPQTDDLAAADHPLEWPEVADGASRDLFSPALDPGIVEALSDHIVNLTQGRFSSGGIVQTDAGDVDRVFDEVLPREIAAAGDAGKVRLLLYAHGGLTSEKSALLGAYDQLRFWQANGVYPLFFIWETGLAETLKQMLLGARGLQEAPRGGLADWMDDRVEDTVRFLGADKIWSGMKRSAERASAPDGGAAYVAQKIAKLLDDHGDAIELHLAGHSAGSIFHTYLLGAFGPDVVVETAHFLAPAITSDLFQERFAPAVGQQVRDLTVYTMTKARERADTVTPLYRKSLLYMIYGALEPERDVDILGLEVSLRGDAALRRLFALDGGPGRAARVIWSPGSDAGSGSASDSTSHGGFDNDAATLESVCRRITDRVNGEAISPYVGTRAFEGLWDAPPALPEHLRPYLSAFPAAAAAGPAPSAPSSSASSPAQPSASAPVGMRKALCFGIDNYRHISGLRGCLNDVARWSAALKGIGFQVSTIPEQEATSETIIAQLSAFIGSAAAGDRLVVQYAGHGTLFPDADGDEGGKDDSAICAVDCNNPGGTGGLVLDDAIYRAVQLLPPGASVTFFMDCCHSGTVMRALLAPPPPAPEPGVLARYVEPTPGMIAAWKAAKATAPQQSRALTAQAGLIGIQFSACQDQQVAFESNGSGDFTIRAVPLLARASGLTNREFHDALIKAFGAQARQIPNLYCDPAAFDQPMAL</sequence>
<dbReference type="SUPFAM" id="SSF55846">
    <property type="entry name" value="N-acetylmuramoyl-L-alanine amidase-like"/>
    <property type="match status" value="1"/>
</dbReference>
<evidence type="ECO:0000313" key="3">
    <source>
        <dbReference type="EMBL" id="MFC0205849.1"/>
    </source>
</evidence>
<proteinExistence type="predicted"/>
<dbReference type="SUPFAM" id="SSF52129">
    <property type="entry name" value="Caspase-like"/>
    <property type="match status" value="1"/>
</dbReference>
<dbReference type="Gene3D" id="3.40.50.1460">
    <property type="match status" value="1"/>
</dbReference>
<dbReference type="Proteomes" id="UP001589798">
    <property type="component" value="Unassembled WGS sequence"/>
</dbReference>
<keyword evidence="4" id="KW-1185">Reference proteome</keyword>
<accession>A0ABV6CZL3</accession>
<evidence type="ECO:0000259" key="2">
    <source>
        <dbReference type="Pfam" id="PF00656"/>
    </source>
</evidence>
<dbReference type="InterPro" id="IPR029030">
    <property type="entry name" value="Caspase-like_dom_sf"/>
</dbReference>
<comment type="caution">
    <text evidence="3">The sequence shown here is derived from an EMBL/GenBank/DDBJ whole genome shotgun (WGS) entry which is preliminary data.</text>
</comment>
<feature type="compositionally biased region" description="Low complexity" evidence="1">
    <location>
        <begin position="535"/>
        <end position="553"/>
    </location>
</feature>
<dbReference type="Pfam" id="PF00656">
    <property type="entry name" value="Peptidase_C14"/>
    <property type="match status" value="1"/>
</dbReference>
<dbReference type="EMBL" id="JBHLWK010000020">
    <property type="protein sequence ID" value="MFC0205849.1"/>
    <property type="molecule type" value="Genomic_DNA"/>
</dbReference>
<dbReference type="PANTHER" id="PTHR48104:SF30">
    <property type="entry name" value="METACASPASE-1"/>
    <property type="match status" value="1"/>
</dbReference>
<feature type="region of interest" description="Disordered" evidence="1">
    <location>
        <begin position="534"/>
        <end position="556"/>
    </location>
</feature>
<dbReference type="InterPro" id="IPR050452">
    <property type="entry name" value="Metacaspase"/>
</dbReference>
<reference evidence="3 4" key="1">
    <citation type="submission" date="2024-09" db="EMBL/GenBank/DDBJ databases">
        <authorList>
            <person name="Sun Q."/>
            <person name="Mori K."/>
        </authorList>
    </citation>
    <scope>NUCLEOTIDE SEQUENCE [LARGE SCALE GENOMIC DNA]</scope>
    <source>
        <strain evidence="3 4">CCM 7706</strain>
    </source>
</reference>
<dbReference type="InterPro" id="IPR002502">
    <property type="entry name" value="Amidase_domain"/>
</dbReference>
<dbReference type="PANTHER" id="PTHR48104">
    <property type="entry name" value="METACASPASE-4"/>
    <property type="match status" value="1"/>
</dbReference>
<evidence type="ECO:0000256" key="1">
    <source>
        <dbReference type="SAM" id="MobiDB-lite"/>
    </source>
</evidence>
<protein>
    <submittedName>
        <fullName evidence="3">Caspase family protein</fullName>
    </submittedName>
</protein>
<dbReference type="InterPro" id="IPR011600">
    <property type="entry name" value="Pept_C14_caspase"/>
</dbReference>